<dbReference type="EMBL" id="FOXS01000001">
    <property type="protein sequence ID" value="SFP69759.1"/>
    <property type="molecule type" value="Genomic_DNA"/>
</dbReference>
<accession>A0A1I5SGC7</accession>
<sequence length="268" mass="28921">MPALAEAPPRPVLRLSVDTLSRISNIPARRWAAQVLAGPSLTYRRLGEQAALGNSPYVTPSAFSRFLDNVAPNQLAQEEKASAGFGIQVQAHRMLNGRWSLSTGLGYQEYATQTTYYYYQPVTTGVPGLGSTPISPASIGPNRLTHRDIYRFLTVPVRLGYGLGQGSASRWYYGVLAGADAAIYVGGKSTGADTSPRNWSSSGAPYRPVSLSISAGLDLRYRATSRVELLAQPTATYFVNSLMKSDSELTPRYLVGTGVLFGLSYGLR</sequence>
<protein>
    <recommendedName>
        <fullName evidence="3">Outer membrane protein beta-barrel domain-containing protein</fullName>
    </recommendedName>
</protein>
<evidence type="ECO:0008006" key="3">
    <source>
        <dbReference type="Google" id="ProtNLM"/>
    </source>
</evidence>
<proteinExistence type="predicted"/>
<dbReference type="Proteomes" id="UP000199029">
    <property type="component" value="Unassembled WGS sequence"/>
</dbReference>
<gene>
    <name evidence="1" type="ORF">SAMN04515668_0050</name>
</gene>
<name>A0A1I5SGC7_HYMAR</name>
<dbReference type="AlphaFoldDB" id="A0A1I5SGC7"/>
<reference evidence="2" key="1">
    <citation type="submission" date="2016-10" db="EMBL/GenBank/DDBJ databases">
        <authorList>
            <person name="Varghese N."/>
            <person name="Submissions S."/>
        </authorList>
    </citation>
    <scope>NUCLEOTIDE SEQUENCE [LARGE SCALE GENOMIC DNA]</scope>
    <source>
        <strain evidence="2">OR362-8,ATCC BAA-1266,JCM 13504</strain>
    </source>
</reference>
<keyword evidence="2" id="KW-1185">Reference proteome</keyword>
<evidence type="ECO:0000313" key="1">
    <source>
        <dbReference type="EMBL" id="SFP69759.1"/>
    </source>
</evidence>
<organism evidence="1 2">
    <name type="scientific">Hymenobacter arizonensis</name>
    <name type="common">Siccationidurans arizonensis</name>
    <dbReference type="NCBI Taxonomy" id="1227077"/>
    <lineage>
        <taxon>Bacteria</taxon>
        <taxon>Pseudomonadati</taxon>
        <taxon>Bacteroidota</taxon>
        <taxon>Cytophagia</taxon>
        <taxon>Cytophagales</taxon>
        <taxon>Hymenobacteraceae</taxon>
        <taxon>Hymenobacter</taxon>
    </lineage>
</organism>
<evidence type="ECO:0000313" key="2">
    <source>
        <dbReference type="Proteomes" id="UP000199029"/>
    </source>
</evidence>